<organism evidence="3 4">
    <name type="scientific">Salvator merianae</name>
    <name type="common">Argentine black and white tegu</name>
    <name type="synonym">Tupinambis merianae</name>
    <dbReference type="NCBI Taxonomy" id="96440"/>
    <lineage>
        <taxon>Eukaryota</taxon>
        <taxon>Metazoa</taxon>
        <taxon>Chordata</taxon>
        <taxon>Craniata</taxon>
        <taxon>Vertebrata</taxon>
        <taxon>Euteleostomi</taxon>
        <taxon>Lepidosauria</taxon>
        <taxon>Squamata</taxon>
        <taxon>Bifurcata</taxon>
        <taxon>Unidentata</taxon>
        <taxon>Episquamata</taxon>
        <taxon>Laterata</taxon>
        <taxon>Teiioidea</taxon>
        <taxon>Teiidae</taxon>
        <taxon>Salvator</taxon>
    </lineage>
</organism>
<dbReference type="PANTHER" id="PTHR33955">
    <property type="entry name" value="TRANSMEMBRANE PROTEIN 52"/>
    <property type="match status" value="1"/>
</dbReference>
<feature type="compositionally biased region" description="Polar residues" evidence="1">
    <location>
        <begin position="198"/>
        <end position="207"/>
    </location>
</feature>
<dbReference type="PANTHER" id="PTHR33955:SF2">
    <property type="entry name" value="TRANSMEMBRANE PROTEIN 52"/>
    <property type="match status" value="1"/>
</dbReference>
<protein>
    <submittedName>
        <fullName evidence="3">Transmembrane protein 52</fullName>
    </submittedName>
</protein>
<proteinExistence type="predicted"/>
<sequence length="230" mass="25446">MGHSHKSLEAKDRSNGAVLQFLRSRSKSAHMCVKHLMAVPTFAETHCTSQEQCTPQGTSWTSLWYVWLILLTVFLLLICGIGASCVKFCCRKKRPPVQTFPPHSHDLTIIPMDHDSTAHSTITSYSSIQFPQSLPLPLPFQEVDINTQSPPAYSLYAIEMPPSYEEAIKMGKPHIETPFVGQKLDASASESAAHEDQGQTQTVPESNSRTEELQESSEAVGASTQETPYI</sequence>
<evidence type="ECO:0000313" key="4">
    <source>
        <dbReference type="Proteomes" id="UP000694421"/>
    </source>
</evidence>
<evidence type="ECO:0000313" key="3">
    <source>
        <dbReference type="Ensembl" id="ENSSMRP00000011518.1"/>
    </source>
</evidence>
<keyword evidence="2" id="KW-1133">Transmembrane helix</keyword>
<keyword evidence="2" id="KW-0472">Membrane</keyword>
<evidence type="ECO:0000256" key="1">
    <source>
        <dbReference type="SAM" id="MobiDB-lite"/>
    </source>
</evidence>
<evidence type="ECO:0000256" key="2">
    <source>
        <dbReference type="SAM" id="Phobius"/>
    </source>
</evidence>
<dbReference type="Pfam" id="PF14979">
    <property type="entry name" value="TMEM52"/>
    <property type="match status" value="1"/>
</dbReference>
<reference evidence="3" key="2">
    <citation type="submission" date="2025-09" db="UniProtKB">
        <authorList>
            <consortium name="Ensembl"/>
        </authorList>
    </citation>
    <scope>IDENTIFICATION</scope>
</reference>
<dbReference type="GeneTree" id="ENSGT00730000111432"/>
<feature type="transmembrane region" description="Helical" evidence="2">
    <location>
        <begin position="64"/>
        <end position="86"/>
    </location>
</feature>
<keyword evidence="2" id="KW-0812">Transmembrane</keyword>
<dbReference type="Ensembl" id="ENSSMRT00000013424.1">
    <property type="protein sequence ID" value="ENSSMRP00000011518.1"/>
    <property type="gene ID" value="ENSSMRG00000009064.1"/>
</dbReference>
<dbReference type="InterPro" id="IPR038942">
    <property type="entry name" value="TMEM52"/>
</dbReference>
<dbReference type="AlphaFoldDB" id="A0A8D0BPV7"/>
<accession>A0A8D0BPV7</accession>
<name>A0A8D0BPV7_SALMN</name>
<keyword evidence="4" id="KW-1185">Reference proteome</keyword>
<dbReference type="Proteomes" id="UP000694421">
    <property type="component" value="Unplaced"/>
</dbReference>
<feature type="region of interest" description="Disordered" evidence="1">
    <location>
        <begin position="185"/>
        <end position="230"/>
    </location>
</feature>
<reference evidence="3" key="1">
    <citation type="submission" date="2025-08" db="UniProtKB">
        <authorList>
            <consortium name="Ensembl"/>
        </authorList>
    </citation>
    <scope>IDENTIFICATION</scope>
</reference>